<feature type="chain" id="PRO_5020241243" description="Phosphate-binding protein PstS" evidence="8">
    <location>
        <begin position="25"/>
        <end position="341"/>
    </location>
</feature>
<name>A0A4R3LQG2_9HYPH</name>
<dbReference type="PANTHER" id="PTHR42996">
    <property type="entry name" value="PHOSPHATE-BINDING PROTEIN PSTS"/>
    <property type="match status" value="1"/>
</dbReference>
<evidence type="ECO:0000256" key="7">
    <source>
        <dbReference type="PIRNR" id="PIRNR002756"/>
    </source>
</evidence>
<comment type="function">
    <text evidence="1 7">Part of the ABC transporter complex PstSACB involved in phosphate import.</text>
</comment>
<comment type="caution">
    <text evidence="10">The sequence shown here is derived from an EMBL/GenBank/DDBJ whole genome shotgun (WGS) entry which is preliminary data.</text>
</comment>
<accession>A0A4R3LQG2</accession>
<dbReference type="GO" id="GO:0035435">
    <property type="term" value="P:phosphate ion transmembrane transport"/>
    <property type="evidence" value="ECO:0007669"/>
    <property type="project" value="InterPro"/>
</dbReference>
<dbReference type="GO" id="GO:0042301">
    <property type="term" value="F:phosphate ion binding"/>
    <property type="evidence" value="ECO:0007669"/>
    <property type="project" value="InterPro"/>
</dbReference>
<reference evidence="10 11" key="1">
    <citation type="submission" date="2019-03" db="EMBL/GenBank/DDBJ databases">
        <title>Genomic Encyclopedia of Type Strains, Phase IV (KMG-IV): sequencing the most valuable type-strain genomes for metagenomic binning, comparative biology and taxonomic classification.</title>
        <authorList>
            <person name="Goeker M."/>
        </authorList>
    </citation>
    <scope>NUCLEOTIDE SEQUENCE [LARGE SCALE GENOMIC DNA]</scope>
    <source>
        <strain evidence="10 11">DSM 9035</strain>
    </source>
</reference>
<dbReference type="GO" id="GO:0043190">
    <property type="term" value="C:ATP-binding cassette (ABC) transporter complex"/>
    <property type="evidence" value="ECO:0007669"/>
    <property type="project" value="InterPro"/>
</dbReference>
<evidence type="ECO:0000256" key="3">
    <source>
        <dbReference type="ARBA" id="ARBA00011529"/>
    </source>
</evidence>
<comment type="similarity">
    <text evidence="2 7">Belongs to the PstS family.</text>
</comment>
<organism evidence="10 11">
    <name type="scientific">Aquabacter spiritensis</name>
    <dbReference type="NCBI Taxonomy" id="933073"/>
    <lineage>
        <taxon>Bacteria</taxon>
        <taxon>Pseudomonadati</taxon>
        <taxon>Pseudomonadota</taxon>
        <taxon>Alphaproteobacteria</taxon>
        <taxon>Hyphomicrobiales</taxon>
        <taxon>Xanthobacteraceae</taxon>
        <taxon>Aquabacter</taxon>
    </lineage>
</organism>
<evidence type="ECO:0000259" key="9">
    <source>
        <dbReference type="Pfam" id="PF12849"/>
    </source>
</evidence>
<dbReference type="CDD" id="cd13565">
    <property type="entry name" value="PBP2_PstS"/>
    <property type="match status" value="1"/>
</dbReference>
<gene>
    <name evidence="10" type="ORF">EDC64_11626</name>
</gene>
<dbReference type="PIRSF" id="PIRSF002756">
    <property type="entry name" value="PstS"/>
    <property type="match status" value="1"/>
</dbReference>
<evidence type="ECO:0000313" key="11">
    <source>
        <dbReference type="Proteomes" id="UP000294664"/>
    </source>
</evidence>
<evidence type="ECO:0000313" key="10">
    <source>
        <dbReference type="EMBL" id="TCT01829.1"/>
    </source>
</evidence>
<comment type="subunit">
    <text evidence="3 7">The complex is composed of two ATP-binding proteins (PstB), two transmembrane proteins (PstC and PstA) and a solute-binding protein (PstS).</text>
</comment>
<keyword evidence="8" id="KW-0732">Signal</keyword>
<keyword evidence="5 7" id="KW-0813">Transport</keyword>
<dbReference type="InterPro" id="IPR005673">
    <property type="entry name" value="ABC_phos-bd_PstS"/>
</dbReference>
<evidence type="ECO:0000256" key="5">
    <source>
        <dbReference type="ARBA" id="ARBA00022448"/>
    </source>
</evidence>
<dbReference type="Pfam" id="PF12849">
    <property type="entry name" value="PBP_like_2"/>
    <property type="match status" value="1"/>
</dbReference>
<evidence type="ECO:0000256" key="8">
    <source>
        <dbReference type="SAM" id="SignalP"/>
    </source>
</evidence>
<dbReference type="EMBL" id="SMAI01000016">
    <property type="protein sequence ID" value="TCT01829.1"/>
    <property type="molecule type" value="Genomic_DNA"/>
</dbReference>
<keyword evidence="6 7" id="KW-0592">Phosphate transport</keyword>
<dbReference type="InterPro" id="IPR050962">
    <property type="entry name" value="Phosphate-bind_PstS"/>
</dbReference>
<dbReference type="Proteomes" id="UP000294664">
    <property type="component" value="Unassembled WGS sequence"/>
</dbReference>
<feature type="signal peptide" evidence="8">
    <location>
        <begin position="1"/>
        <end position="24"/>
    </location>
</feature>
<evidence type="ECO:0000256" key="4">
    <source>
        <dbReference type="ARBA" id="ARBA00021889"/>
    </source>
</evidence>
<dbReference type="SUPFAM" id="SSF53850">
    <property type="entry name" value="Periplasmic binding protein-like II"/>
    <property type="match status" value="1"/>
</dbReference>
<evidence type="ECO:0000256" key="2">
    <source>
        <dbReference type="ARBA" id="ARBA00008725"/>
    </source>
</evidence>
<keyword evidence="11" id="KW-1185">Reference proteome</keyword>
<evidence type="ECO:0000256" key="1">
    <source>
        <dbReference type="ARBA" id="ARBA00002841"/>
    </source>
</evidence>
<dbReference type="RefSeq" id="WP_245504804.1">
    <property type="nucleotide sequence ID" value="NZ_SMAI01000016.1"/>
</dbReference>
<feature type="domain" description="PBP" evidence="9">
    <location>
        <begin position="20"/>
        <end position="306"/>
    </location>
</feature>
<dbReference type="PANTHER" id="PTHR42996:SF1">
    <property type="entry name" value="PHOSPHATE-BINDING PROTEIN PSTS"/>
    <property type="match status" value="1"/>
</dbReference>
<dbReference type="Gene3D" id="3.40.190.10">
    <property type="entry name" value="Periplasmic binding protein-like II"/>
    <property type="match status" value="2"/>
</dbReference>
<protein>
    <recommendedName>
        <fullName evidence="4 7">Phosphate-binding protein PstS</fullName>
    </recommendedName>
</protein>
<proteinExistence type="inferred from homology"/>
<dbReference type="NCBIfam" id="TIGR00975">
    <property type="entry name" value="3a0107s03"/>
    <property type="match status" value="1"/>
</dbReference>
<dbReference type="InterPro" id="IPR024370">
    <property type="entry name" value="PBP_domain"/>
</dbReference>
<dbReference type="AlphaFoldDB" id="A0A4R3LQG2"/>
<sequence length="341" mass="36264">MTRIFSLAIAALTAAAVLAPAARADDVRGAGSTFAYPIIWKWSQAFREKTGQTVSYQSVGSSAGVNAIKDRTADFGASDKPLQPAELAKLGLGQFPIVFGGVVPVLNVDGIGPGQMKFTGALLADIFLGKITNWNDPAIKAVNPDLTFPDAKIAVVHRSDGSGTTFNWVSYLSKASPEWKQRVGEGNAVDWPVGSGARGNEGVATDVKRIKNSIGYVEFTYVVQVKLTYGLVQNRAGKFIAPSAASFQAAAASFDWTKADDFAVIINDSPAEDAYPIAASTFVLMYKDPKAAGASRAAFDFWKFSLGEGEKYASQLGYVPLPPALVEQVKAYWARTFKGGA</sequence>
<evidence type="ECO:0000256" key="6">
    <source>
        <dbReference type="ARBA" id="ARBA00022592"/>
    </source>
</evidence>